<protein>
    <submittedName>
        <fullName evidence="10">Prepilin-type N-terminal cleavage/methylation domain-containing protein</fullName>
    </submittedName>
</protein>
<accession>A0A1I2FGY2</accession>
<evidence type="ECO:0000256" key="2">
    <source>
        <dbReference type="ARBA" id="ARBA00008358"/>
    </source>
</evidence>
<evidence type="ECO:0000256" key="5">
    <source>
        <dbReference type="ARBA" id="ARBA00022519"/>
    </source>
</evidence>
<dbReference type="InterPro" id="IPR013784">
    <property type="entry name" value="Carb-bd-like_fold"/>
</dbReference>
<dbReference type="PANTHER" id="PTHR38779:SF2">
    <property type="entry name" value="TYPE II SECRETION SYSTEM PROTEIN I-RELATED"/>
    <property type="match status" value="1"/>
</dbReference>
<evidence type="ECO:0000313" key="10">
    <source>
        <dbReference type="EMBL" id="SFF03786.1"/>
    </source>
</evidence>
<comment type="similarity">
    <text evidence="2">Belongs to the GSP I family.</text>
</comment>
<dbReference type="Proteomes" id="UP000198520">
    <property type="component" value="Unassembled WGS sequence"/>
</dbReference>
<dbReference type="OrthoDB" id="5244741at2"/>
<reference evidence="11" key="1">
    <citation type="submission" date="2016-10" db="EMBL/GenBank/DDBJ databases">
        <authorList>
            <person name="Varghese N."/>
            <person name="Submissions S."/>
        </authorList>
    </citation>
    <scope>NUCLEOTIDE SEQUENCE [LARGE SCALE GENOMIC DNA]</scope>
    <source>
        <strain evidence="11">DSM 19083</strain>
    </source>
</reference>
<dbReference type="NCBIfam" id="TIGR02532">
    <property type="entry name" value="IV_pilin_GFxxxE"/>
    <property type="match status" value="1"/>
</dbReference>
<evidence type="ECO:0000256" key="3">
    <source>
        <dbReference type="ARBA" id="ARBA00022475"/>
    </source>
</evidence>
<organism evidence="10 11">
    <name type="scientific">Flavimobilis marinus</name>
    <dbReference type="NCBI Taxonomy" id="285351"/>
    <lineage>
        <taxon>Bacteria</taxon>
        <taxon>Bacillati</taxon>
        <taxon>Actinomycetota</taxon>
        <taxon>Actinomycetes</taxon>
        <taxon>Micrococcales</taxon>
        <taxon>Jonesiaceae</taxon>
        <taxon>Flavimobilis</taxon>
    </lineage>
</organism>
<dbReference type="InterPro" id="IPR010052">
    <property type="entry name" value="T2SS_protein-GspI"/>
</dbReference>
<dbReference type="EMBL" id="FONZ01000002">
    <property type="protein sequence ID" value="SFF03786.1"/>
    <property type="molecule type" value="Genomic_DNA"/>
</dbReference>
<keyword evidence="5" id="KW-0997">Cell inner membrane</keyword>
<keyword evidence="11" id="KW-1185">Reference proteome</keyword>
<evidence type="ECO:0000256" key="8">
    <source>
        <dbReference type="ARBA" id="ARBA00023136"/>
    </source>
</evidence>
<keyword evidence="4" id="KW-0488">Methylation</keyword>
<dbReference type="AlphaFoldDB" id="A0A1I2FGY2"/>
<sequence>MAFFTRRLARTDDSGMTLVEVLAAMLIFAIVSTGLVYTMLQTLTLTRDARARQVALNLASQEIDRALSISDYDKLLAETGSTASKTVNGDVFAVAVDTQWVSDPDVELKCGASPASGVLRYKRVNVEVTWENMREGTDPVRSDTVVVPGESINDPSLGTILVSVLNGDGEGRGGVTISATPSSVPNGAAVLAVTPMKTDAQGCSYILKVVPGNYDVTATQTGYVNLEHKSPARKEFVGVAAGASTAVSFQYDASASYKLKFAGTYSGEGASKIRLPKNLPTTFVSSYGATQFPSAGTGTTSTRQVFPLSSGYSVIAGAYADTAGPTGCLSPNAAAWSVENAAGEPVPGRVGFGAARGGTSVDVDVPMGVVKITGVSSSETITITSKAKEGDDPGCTVDLTYDYGSGLDIGTGTVYLAVPYGTWSFSTGVGRVTPLTTGHKHGSAIEIAPEPAE</sequence>
<evidence type="ECO:0000256" key="6">
    <source>
        <dbReference type="ARBA" id="ARBA00022692"/>
    </source>
</evidence>
<dbReference type="InterPro" id="IPR012902">
    <property type="entry name" value="N_methyl_site"/>
</dbReference>
<dbReference type="GO" id="GO:0015627">
    <property type="term" value="C:type II protein secretion system complex"/>
    <property type="evidence" value="ECO:0007669"/>
    <property type="project" value="InterPro"/>
</dbReference>
<evidence type="ECO:0000256" key="1">
    <source>
        <dbReference type="ARBA" id="ARBA00004377"/>
    </source>
</evidence>
<feature type="transmembrane region" description="Helical" evidence="9">
    <location>
        <begin position="21"/>
        <end position="40"/>
    </location>
</feature>
<dbReference type="PROSITE" id="PS00409">
    <property type="entry name" value="PROKAR_NTER_METHYL"/>
    <property type="match status" value="1"/>
</dbReference>
<keyword evidence="6 9" id="KW-0812">Transmembrane</keyword>
<dbReference type="PANTHER" id="PTHR38779">
    <property type="entry name" value="TYPE II SECRETION SYSTEM PROTEIN I-RELATED"/>
    <property type="match status" value="1"/>
</dbReference>
<dbReference type="GO" id="GO:0015628">
    <property type="term" value="P:protein secretion by the type II secretion system"/>
    <property type="evidence" value="ECO:0007669"/>
    <property type="project" value="InterPro"/>
</dbReference>
<dbReference type="GO" id="GO:0005886">
    <property type="term" value="C:plasma membrane"/>
    <property type="evidence" value="ECO:0007669"/>
    <property type="project" value="UniProtKB-SubCell"/>
</dbReference>
<dbReference type="Gene3D" id="2.60.40.1120">
    <property type="entry name" value="Carboxypeptidase-like, regulatory domain"/>
    <property type="match status" value="1"/>
</dbReference>
<dbReference type="GO" id="GO:0030246">
    <property type="term" value="F:carbohydrate binding"/>
    <property type="evidence" value="ECO:0007669"/>
    <property type="project" value="InterPro"/>
</dbReference>
<evidence type="ECO:0000256" key="4">
    <source>
        <dbReference type="ARBA" id="ARBA00022481"/>
    </source>
</evidence>
<evidence type="ECO:0000256" key="9">
    <source>
        <dbReference type="SAM" id="Phobius"/>
    </source>
</evidence>
<dbReference type="SUPFAM" id="SSF49452">
    <property type="entry name" value="Starch-binding domain-like"/>
    <property type="match status" value="1"/>
</dbReference>
<gene>
    <name evidence="10" type="ORF">SAMN04488035_1282</name>
</gene>
<keyword evidence="7 9" id="KW-1133">Transmembrane helix</keyword>
<dbReference type="RefSeq" id="WP_093376286.1">
    <property type="nucleotide sequence ID" value="NZ_BNAN01000002.1"/>
</dbReference>
<comment type="subcellular location">
    <subcellularLocation>
        <location evidence="1">Cell inner membrane</location>
        <topology evidence="1">Single-pass membrane protein</topology>
    </subcellularLocation>
</comment>
<evidence type="ECO:0000313" key="11">
    <source>
        <dbReference type="Proteomes" id="UP000198520"/>
    </source>
</evidence>
<keyword evidence="8 9" id="KW-0472">Membrane</keyword>
<dbReference type="Pfam" id="PF07963">
    <property type="entry name" value="N_methyl"/>
    <property type="match status" value="1"/>
</dbReference>
<proteinExistence type="inferred from homology"/>
<evidence type="ECO:0000256" key="7">
    <source>
        <dbReference type="ARBA" id="ARBA00022989"/>
    </source>
</evidence>
<keyword evidence="3" id="KW-1003">Cell membrane</keyword>
<dbReference type="STRING" id="285351.SAMN04488035_1282"/>
<name>A0A1I2FGY2_9MICO</name>